<sequence>MLNCNSIKNHLFHLILLFLIFDSGYYEDPNHLNTHFLISFNVVKPIFNTFSKDYHNYTI</sequence>
<organism evidence="2">
    <name type="scientific">Methanococcus maripaludis X1</name>
    <dbReference type="NCBI Taxonomy" id="1053692"/>
    <lineage>
        <taxon>Archaea</taxon>
        <taxon>Methanobacteriati</taxon>
        <taxon>Methanobacteriota</taxon>
        <taxon>Methanomada group</taxon>
        <taxon>Methanococci</taxon>
        <taxon>Methanococcales</taxon>
        <taxon>Methanococcaceae</taxon>
        <taxon>Methanococcus</taxon>
    </lineage>
</organism>
<evidence type="ECO:0000313" key="2">
    <source>
        <dbReference type="Proteomes" id="UP000008889"/>
    </source>
</evidence>
<reference evidence="1 2" key="1">
    <citation type="journal article" date="2011" name="J. Bacteriol.">
        <title>Complete Genome Sequence of a Nonculturable Methanococcus maripaludis Strain Extracted in a Metagenomic Survey of Petroleum Reservoir Fluids.</title>
        <authorList>
            <person name="Wang X."/>
            <person name="Greenfield P."/>
            <person name="Li D."/>
            <person name="Hendry P."/>
            <person name="Volk H."/>
            <person name="Sutherland T.D."/>
        </authorList>
    </citation>
    <scope>NUCLEOTIDE SEQUENCE [LARGE SCALE GENOMIC DNA]</scope>
    <source>
        <strain evidence="1 2">X1</strain>
    </source>
</reference>
<gene>
    <name evidence="1" type="ORF">GYY_07940</name>
</gene>
<dbReference type="HOGENOM" id="CLU_2949316_0_0_2"/>
<dbReference type="AlphaFoldDB" id="G0H2G7"/>
<evidence type="ECO:0000313" key="1">
    <source>
        <dbReference type="EMBL" id="AEK20442.1"/>
    </source>
</evidence>
<protein>
    <submittedName>
        <fullName evidence="1">Uncharacterized protein</fullName>
    </submittedName>
</protein>
<accession>G0H2G7</accession>
<dbReference type="EMBL" id="CP002913">
    <property type="protein sequence ID" value="AEK20442.1"/>
    <property type="molecule type" value="Genomic_DNA"/>
</dbReference>
<proteinExistence type="predicted"/>
<dbReference type="KEGG" id="mmd:GYY_07940"/>
<dbReference type="Proteomes" id="UP000008889">
    <property type="component" value="Chromosome"/>
</dbReference>
<name>G0H2G7_METMI</name>